<keyword evidence="2" id="KW-0378">Hydrolase</keyword>
<name>A0A9D2WQS2_9FIRM</name>
<keyword evidence="3" id="KW-1185">Reference proteome</keyword>
<dbReference type="OrthoDB" id="9807498at2"/>
<evidence type="ECO:0000313" key="3">
    <source>
        <dbReference type="Proteomes" id="UP000798488"/>
    </source>
</evidence>
<dbReference type="PANTHER" id="PTHR30217:SF10">
    <property type="entry name" value="23S RRNA 5-HYDROXYCYTIDINE C2501 SYNTHASE"/>
    <property type="match status" value="1"/>
</dbReference>
<keyword evidence="2" id="KW-0645">Protease</keyword>
<dbReference type="InterPro" id="IPR020988">
    <property type="entry name" value="Pept_U32_collagenase"/>
</dbReference>
<dbReference type="GO" id="GO:0008233">
    <property type="term" value="F:peptidase activity"/>
    <property type="evidence" value="ECO:0007669"/>
    <property type="project" value="UniProtKB-KW"/>
</dbReference>
<dbReference type="EC" id="3.4.-.-" evidence="2"/>
<reference evidence="2" key="1">
    <citation type="submission" date="2016-02" db="EMBL/GenBank/DDBJ databases">
        <title>Draft Genome Sequence of Sporotomaculum syntrophicum Strain FB, a Syntrophic Benzoate Degrader.</title>
        <authorList>
            <person name="Nobu M.K."/>
            <person name="Narihiro T."/>
            <person name="Qiu Y.-L."/>
            <person name="Ohashi A."/>
            <person name="Liu W.-T."/>
            <person name="Yuji S."/>
        </authorList>
    </citation>
    <scope>NUCLEOTIDE SEQUENCE</scope>
    <source>
        <strain evidence="2">FB</strain>
    </source>
</reference>
<dbReference type="Pfam" id="PF01136">
    <property type="entry name" value="Peptidase_U32"/>
    <property type="match status" value="2"/>
</dbReference>
<protein>
    <submittedName>
        <fullName evidence="2">Protease YhbU</fullName>
        <ecNumber evidence="2">3.4.-.-</ecNumber>
    </submittedName>
</protein>
<evidence type="ECO:0000259" key="1">
    <source>
        <dbReference type="Pfam" id="PF12392"/>
    </source>
</evidence>
<dbReference type="GO" id="GO:0006508">
    <property type="term" value="P:proteolysis"/>
    <property type="evidence" value="ECO:0007669"/>
    <property type="project" value="UniProtKB-KW"/>
</dbReference>
<dbReference type="InterPro" id="IPR051454">
    <property type="entry name" value="RNA/ubiquinone_mod_enzymes"/>
</dbReference>
<comment type="caution">
    <text evidence="2">The sequence shown here is derived from an EMBL/GenBank/DDBJ whole genome shotgun (WGS) entry which is preliminary data.</text>
</comment>
<gene>
    <name evidence="2" type="primary">yhbU_2</name>
    <name evidence="2" type="ORF">SPSYN_01797</name>
</gene>
<accession>A0A9D2WQS2</accession>
<dbReference type="PANTHER" id="PTHR30217">
    <property type="entry name" value="PEPTIDASE U32 FAMILY"/>
    <property type="match status" value="1"/>
</dbReference>
<dbReference type="Pfam" id="PF12392">
    <property type="entry name" value="DUF3656"/>
    <property type="match status" value="1"/>
</dbReference>
<dbReference type="AlphaFoldDB" id="A0A9D2WQS2"/>
<dbReference type="PROSITE" id="PS01276">
    <property type="entry name" value="PEPTIDASE_U32"/>
    <property type="match status" value="1"/>
</dbReference>
<dbReference type="RefSeq" id="WP_161822092.1">
    <property type="nucleotide sequence ID" value="NZ_LSRS01000003.1"/>
</dbReference>
<dbReference type="EMBL" id="LSRS01000003">
    <property type="protein sequence ID" value="KAF1085654.1"/>
    <property type="molecule type" value="Genomic_DNA"/>
</dbReference>
<proteinExistence type="predicted"/>
<evidence type="ECO:0000313" key="2">
    <source>
        <dbReference type="EMBL" id="KAF1085654.1"/>
    </source>
</evidence>
<sequence length="844" mass="93705">MRKPELLAPAGNWDALVAAVQNGADAVYLGGKSFNARHSADNFDDDELARAIEYAHVRGVKVHVTMNILLADTELKDALRFLRIVYNAGADALIVQDLGLIWLARLLFPDLDLHASTQMTVHNVPGATFLRDAGIKRIVLARELSLDEVCEIRKRAGVEVETFVHGALCVCYSGQCLMSSMIGGRSGNRGRCAQPCRLEYRLVDDKGKQMADSTKVGDYLLSPRDLNMSLHIPELIKAGIDAFKIEGRMRRPEYVATVTRIYRTLIDRAAQGGDYFVTDAETDQLAQVFNREFTTGYFYGVPGHDLMSYKRPNNRGIRLGRVRSYDRNTNQAEIELEAPLRVGDGIEVWVTRGGRVGTEVNEILVNGQNTSSADVGALVMVNLEGHIYPGDRVFKTHDAQLMENAVQTYSSSREIRQVPLDFKVRARVGEPMILEAADQDWVSARAATRQFGQNALNRPLTKEFLAEQLNRLGNTPFVLNKLECDLGENVMIPVSEINDVRRQVVEQITELRALLRKPKKACDSDLEIRMSVLLDDKEIDRTGQFPALAVAVGGAPETLAAVKNGAELVYFSGDQFKSKSKINAAEIQQARQYCSDAGVKFYLTTPRIAHDREIKQYLPLFQSLLEISPDGVMASSAGWLIALREWTDLPFITDFSLNVFNHVSALSLKQRGVSRVTLSTELTGEQIKYLAGRSLVDTEVIVHGVLPLMVSRYCVVGSVLGGKGENSICSGQCRNVSYALLDRKGIVFPVETDQRCLMHIYNSRELCLLDTLPSLVQAGPAVLRIEARRENEAYVALVVKTYRQVLDSLHNLPANPPDLQTIMEELVAGGPGFTRGHYYRGVMD</sequence>
<feature type="domain" description="Peptidase U32 collagenase" evidence="1">
    <location>
        <begin position="393"/>
        <end position="512"/>
    </location>
</feature>
<dbReference type="Proteomes" id="UP000798488">
    <property type="component" value="Unassembled WGS sequence"/>
</dbReference>
<dbReference type="InterPro" id="IPR001539">
    <property type="entry name" value="Peptidase_U32"/>
</dbReference>
<organism evidence="2 3">
    <name type="scientific">Sporotomaculum syntrophicum</name>
    <dbReference type="NCBI Taxonomy" id="182264"/>
    <lineage>
        <taxon>Bacteria</taxon>
        <taxon>Bacillati</taxon>
        <taxon>Bacillota</taxon>
        <taxon>Clostridia</taxon>
        <taxon>Eubacteriales</taxon>
        <taxon>Desulfallaceae</taxon>
        <taxon>Sporotomaculum</taxon>
    </lineage>
</organism>